<dbReference type="InterPro" id="IPR014721">
    <property type="entry name" value="Ribsml_uS5_D2-typ_fold_subgr"/>
</dbReference>
<evidence type="ECO:0000256" key="7">
    <source>
        <dbReference type="ARBA" id="ARBA00022840"/>
    </source>
</evidence>
<dbReference type="GO" id="GO:0005524">
    <property type="term" value="F:ATP binding"/>
    <property type="evidence" value="ECO:0007669"/>
    <property type="project" value="UniProtKB-UniRule"/>
</dbReference>
<dbReference type="Gene3D" id="3.30.230.10">
    <property type="match status" value="1"/>
</dbReference>
<feature type="binding site" evidence="11">
    <location>
        <position position="225"/>
    </location>
    <ligand>
        <name>substrate</name>
    </ligand>
</feature>
<gene>
    <name evidence="11" type="primary">galK</name>
    <name evidence="16" type="ORF">A374_17709</name>
</gene>
<feature type="binding site" evidence="11">
    <location>
        <begin position="125"/>
        <end position="131"/>
    </location>
    <ligand>
        <name>ATP</name>
        <dbReference type="ChEBI" id="CHEBI:30616"/>
    </ligand>
</feature>
<dbReference type="EC" id="2.7.1.6" evidence="11 12"/>
<feature type="site" description="Transition state stabilizer" evidence="11">
    <location>
        <position position="30"/>
    </location>
</feature>
<dbReference type="EMBL" id="AKKV01000042">
    <property type="protein sequence ID" value="EIT83895.1"/>
    <property type="molecule type" value="Genomic_DNA"/>
</dbReference>
<dbReference type="NCBIfam" id="TIGR00131">
    <property type="entry name" value="gal_kin"/>
    <property type="match status" value="1"/>
</dbReference>
<dbReference type="InterPro" id="IPR019539">
    <property type="entry name" value="GalKase_N"/>
</dbReference>
<evidence type="ECO:0000256" key="6">
    <source>
        <dbReference type="ARBA" id="ARBA00022777"/>
    </source>
</evidence>
<dbReference type="NCBIfam" id="NF003705">
    <property type="entry name" value="PRK05322.1"/>
    <property type="match status" value="1"/>
</dbReference>
<dbReference type="GO" id="GO:0004335">
    <property type="term" value="F:galactokinase activity"/>
    <property type="evidence" value="ECO:0007669"/>
    <property type="project" value="UniProtKB-UniRule"/>
</dbReference>
<comment type="subcellular location">
    <subcellularLocation>
        <location evidence="11">Cytoplasm</location>
    </subcellularLocation>
</comment>
<keyword evidence="7 11" id="KW-0067">ATP-binding</keyword>
<dbReference type="InterPro" id="IPR006206">
    <property type="entry name" value="Mevalonate/galactokinase"/>
</dbReference>
<feature type="active site" description="Proton acceptor" evidence="11">
    <location>
        <position position="175"/>
    </location>
</feature>
<dbReference type="FunFam" id="3.30.70.890:FF:000001">
    <property type="entry name" value="Galactokinase"/>
    <property type="match status" value="1"/>
</dbReference>
<dbReference type="InterPro" id="IPR000705">
    <property type="entry name" value="Galactokinase"/>
</dbReference>
<keyword evidence="10 11" id="KW-0119">Carbohydrate metabolism</keyword>
<dbReference type="AlphaFoldDB" id="I8UAB7"/>
<evidence type="ECO:0000256" key="8">
    <source>
        <dbReference type="ARBA" id="ARBA00022842"/>
    </source>
</evidence>
<dbReference type="PRINTS" id="PR00959">
    <property type="entry name" value="MEVGALKINASE"/>
</dbReference>
<dbReference type="GO" id="GO:0005829">
    <property type="term" value="C:cytosol"/>
    <property type="evidence" value="ECO:0007669"/>
    <property type="project" value="TreeGrafter"/>
</dbReference>
<comment type="caution">
    <text evidence="16">The sequence shown here is derived from an EMBL/GenBank/DDBJ whole genome shotgun (WGS) entry which is preliminary data.</text>
</comment>
<evidence type="ECO:0000256" key="2">
    <source>
        <dbReference type="ARBA" id="ARBA00022490"/>
    </source>
</evidence>
<dbReference type="GO" id="GO:0000287">
    <property type="term" value="F:magnesium ion binding"/>
    <property type="evidence" value="ECO:0007669"/>
    <property type="project" value="UniProtKB-UniRule"/>
</dbReference>
<dbReference type="InterPro" id="IPR020568">
    <property type="entry name" value="Ribosomal_Su5_D2-typ_SF"/>
</dbReference>
<feature type="domain" description="Galactokinase N-terminal" evidence="15">
    <location>
        <begin position="10"/>
        <end position="60"/>
    </location>
</feature>
<organism evidence="16 17">
    <name type="scientific">Fictibacillus macauensis ZFHKF-1</name>
    <dbReference type="NCBI Taxonomy" id="1196324"/>
    <lineage>
        <taxon>Bacteria</taxon>
        <taxon>Bacillati</taxon>
        <taxon>Bacillota</taxon>
        <taxon>Bacilli</taxon>
        <taxon>Bacillales</taxon>
        <taxon>Fictibacillaceae</taxon>
        <taxon>Fictibacillus</taxon>
    </lineage>
</organism>
<evidence type="ECO:0000256" key="3">
    <source>
        <dbReference type="ARBA" id="ARBA00022679"/>
    </source>
</evidence>
<evidence type="ECO:0000256" key="12">
    <source>
        <dbReference type="NCBIfam" id="TIGR00131"/>
    </source>
</evidence>
<dbReference type="InterPro" id="IPR013750">
    <property type="entry name" value="GHMP_kinase_C_dom"/>
</dbReference>
<feature type="binding site" evidence="11">
    <location>
        <position position="131"/>
    </location>
    <ligand>
        <name>Mg(2+)</name>
        <dbReference type="ChEBI" id="CHEBI:18420"/>
    </ligand>
</feature>
<evidence type="ECO:0000259" key="13">
    <source>
        <dbReference type="Pfam" id="PF00288"/>
    </source>
</evidence>
<dbReference type="Pfam" id="PF00288">
    <property type="entry name" value="GHMP_kinases_N"/>
    <property type="match status" value="1"/>
</dbReference>
<dbReference type="Pfam" id="PF10509">
    <property type="entry name" value="GalKase_gal_bdg"/>
    <property type="match status" value="1"/>
</dbReference>
<feature type="domain" description="GHMP kinase N-terminal" evidence="13">
    <location>
        <begin position="95"/>
        <end position="183"/>
    </location>
</feature>
<protein>
    <recommendedName>
        <fullName evidence="11 12">Galactokinase</fullName>
        <ecNumber evidence="11 12">2.7.1.6</ecNumber>
    </recommendedName>
    <alternativeName>
        <fullName evidence="11">Galactose kinase</fullName>
    </alternativeName>
</protein>
<keyword evidence="5 11" id="KW-0547">Nucleotide-binding</keyword>
<comment type="function">
    <text evidence="11">Catalyzes the transfer of the gamma-phosphate of ATP to D-galactose to form alpha-D-galactose-1-phosphate (Gal-1-P).</text>
</comment>
<dbReference type="OrthoDB" id="250531at2"/>
<feature type="binding site" evidence="11">
    <location>
        <begin position="36"/>
        <end position="39"/>
    </location>
    <ligand>
        <name>substrate</name>
    </ligand>
</feature>
<dbReference type="Gene3D" id="3.30.70.890">
    <property type="entry name" value="GHMP kinase, C-terminal domain"/>
    <property type="match status" value="1"/>
</dbReference>
<evidence type="ECO:0000259" key="14">
    <source>
        <dbReference type="Pfam" id="PF08544"/>
    </source>
</evidence>
<dbReference type="InterPro" id="IPR036554">
    <property type="entry name" value="GHMP_kinase_C_sf"/>
</dbReference>
<dbReference type="FunFam" id="3.30.230.10:FF:000017">
    <property type="entry name" value="Galactokinase"/>
    <property type="match status" value="1"/>
</dbReference>
<accession>I8UAB7</accession>
<dbReference type="InterPro" id="IPR006203">
    <property type="entry name" value="GHMP_knse_ATP-bd_CS"/>
</dbReference>
<dbReference type="HAMAP" id="MF_00246">
    <property type="entry name" value="Galactokinase"/>
    <property type="match status" value="1"/>
</dbReference>
<keyword evidence="6 11" id="KW-0418">Kinase</keyword>
<keyword evidence="4 11" id="KW-0479">Metal-binding</keyword>
<comment type="similarity">
    <text evidence="1 11">Belongs to the GHMP kinase family. GalK subfamily.</text>
</comment>
<dbReference type="RefSeq" id="WP_007203611.1">
    <property type="nucleotide sequence ID" value="NZ_AKKV01000042.1"/>
</dbReference>
<dbReference type="InterPro" id="IPR019741">
    <property type="entry name" value="Galactokinase_CS"/>
</dbReference>
<reference evidence="16 17" key="1">
    <citation type="journal article" date="2012" name="J. Bacteriol.">
        <title>Genome of Bacillus macauensis ZFHKF-1, a Long-Chain-Forming Bacterium.</title>
        <authorList>
            <person name="Cai L."/>
            <person name="Zhang T."/>
        </authorList>
    </citation>
    <scope>NUCLEOTIDE SEQUENCE [LARGE SCALE GENOMIC DNA]</scope>
    <source>
        <strain evidence="16 17">ZFHKF-1</strain>
    </source>
</reference>
<feature type="binding site" evidence="11">
    <location>
        <position position="163"/>
    </location>
    <ligand>
        <name>Mg(2+)</name>
        <dbReference type="ChEBI" id="CHEBI:18420"/>
    </ligand>
</feature>
<dbReference type="PRINTS" id="PR00473">
    <property type="entry name" value="GALCTOKINASE"/>
</dbReference>
<dbReference type="PATRIC" id="fig|1196324.3.peg.3614"/>
<dbReference type="InterPro" id="IPR006204">
    <property type="entry name" value="GHMP_kinase_N_dom"/>
</dbReference>
<evidence type="ECO:0000313" key="17">
    <source>
        <dbReference type="Proteomes" id="UP000004080"/>
    </source>
</evidence>
<dbReference type="SUPFAM" id="SSF55060">
    <property type="entry name" value="GHMP Kinase, C-terminal domain"/>
    <property type="match status" value="1"/>
</dbReference>
<feature type="binding site" evidence="11">
    <location>
        <position position="70"/>
    </location>
    <ligand>
        <name>ATP</name>
        <dbReference type="ChEBI" id="CHEBI:30616"/>
    </ligand>
</feature>
<evidence type="ECO:0000256" key="4">
    <source>
        <dbReference type="ARBA" id="ARBA00022723"/>
    </source>
</evidence>
<evidence type="ECO:0000256" key="1">
    <source>
        <dbReference type="ARBA" id="ARBA00006566"/>
    </source>
</evidence>
<dbReference type="Pfam" id="PF08544">
    <property type="entry name" value="GHMP_kinases_C"/>
    <property type="match status" value="1"/>
</dbReference>
<dbReference type="InterPro" id="IPR022963">
    <property type="entry name" value="Galactokinase_bac"/>
</dbReference>
<keyword evidence="17" id="KW-1185">Reference proteome</keyword>
<dbReference type="PROSITE" id="PS00627">
    <property type="entry name" value="GHMP_KINASES_ATP"/>
    <property type="match status" value="1"/>
</dbReference>
<proteinExistence type="inferred from homology"/>
<keyword evidence="3 11" id="KW-0808">Transferase</keyword>
<evidence type="ECO:0000313" key="16">
    <source>
        <dbReference type="EMBL" id="EIT83895.1"/>
    </source>
</evidence>
<feature type="domain" description="GHMP kinase C-terminal" evidence="14">
    <location>
        <begin position="287"/>
        <end position="368"/>
    </location>
</feature>
<dbReference type="STRING" id="1196324.A374_17709"/>
<keyword evidence="9 11" id="KW-0299">Galactose metabolism</keyword>
<dbReference type="Proteomes" id="UP000004080">
    <property type="component" value="Unassembled WGS sequence"/>
</dbReference>
<keyword evidence="2 11" id="KW-0963">Cytoplasm</keyword>
<sequence>MTTTATIVQRFATYFPGNSDKARLFFAPGRVNLIGEHTDYNGGYVFPTAITLGTHMVVAPRTDGTYHFVSEQFSKKIEMDATKPLLYREEDEWGNYPKGILRELQQVGVPLHGADVLYSSTLPHGAGLSSSAAIGMVSAYGFSELAGVHFDPLTLAKLCQRMENEFMGVNSGLMDQFAIGFGKKDHALFLQCATNEYQSIPLTLGNYKLVITNTNKQRTLATSKYNERRQECERALAFLQEKEPHLVTLSDVSLAQWKMWEDLFTDDVLKRRARHVITENDRVQKAVAALECEDLIGFGHYMMSSHESLRDDYEVTGRELDTLFQCQKAHHGCIGTRMTGAGFGGCTISIVKEDETASFQEEVAAQYEKQTGLVPTFYVCDSGNGVTEIQVVRGDE</sequence>
<dbReference type="PANTHER" id="PTHR10457">
    <property type="entry name" value="MEVALONATE KINASE/GALACTOKINASE"/>
    <property type="match status" value="1"/>
</dbReference>
<evidence type="ECO:0000256" key="10">
    <source>
        <dbReference type="ARBA" id="ARBA00023277"/>
    </source>
</evidence>
<evidence type="ECO:0000259" key="15">
    <source>
        <dbReference type="Pfam" id="PF10509"/>
    </source>
</evidence>
<dbReference type="SUPFAM" id="SSF54211">
    <property type="entry name" value="Ribosomal protein S5 domain 2-like"/>
    <property type="match status" value="1"/>
</dbReference>
<comment type="catalytic activity">
    <reaction evidence="11">
        <text>alpha-D-galactose + ATP = alpha-D-galactose 1-phosphate + ADP + H(+)</text>
        <dbReference type="Rhea" id="RHEA:13553"/>
        <dbReference type="ChEBI" id="CHEBI:15378"/>
        <dbReference type="ChEBI" id="CHEBI:28061"/>
        <dbReference type="ChEBI" id="CHEBI:30616"/>
        <dbReference type="ChEBI" id="CHEBI:58336"/>
        <dbReference type="ChEBI" id="CHEBI:456216"/>
        <dbReference type="EC" id="2.7.1.6"/>
    </reaction>
</comment>
<dbReference type="GO" id="GO:0006012">
    <property type="term" value="P:galactose metabolic process"/>
    <property type="evidence" value="ECO:0007669"/>
    <property type="project" value="UniProtKB-UniRule"/>
</dbReference>
<keyword evidence="8 11" id="KW-0460">Magnesium</keyword>
<dbReference type="UniPathway" id="UPA00214"/>
<dbReference type="PROSITE" id="PS00106">
    <property type="entry name" value="GALACTOKINASE"/>
    <property type="match status" value="1"/>
</dbReference>
<dbReference type="PANTHER" id="PTHR10457:SF7">
    <property type="entry name" value="GALACTOKINASE-RELATED"/>
    <property type="match status" value="1"/>
</dbReference>
<evidence type="ECO:0000256" key="5">
    <source>
        <dbReference type="ARBA" id="ARBA00022741"/>
    </source>
</evidence>
<dbReference type="PIRSF" id="PIRSF000530">
    <property type="entry name" value="Galactokinase"/>
    <property type="match status" value="1"/>
</dbReference>
<name>I8UAB7_9BACL</name>
<evidence type="ECO:0000256" key="11">
    <source>
        <dbReference type="HAMAP-Rule" id="MF_00246"/>
    </source>
</evidence>
<comment type="pathway">
    <text evidence="11">Carbohydrate metabolism; galactose metabolism.</text>
</comment>
<dbReference type="eggNOG" id="COG0153">
    <property type="taxonomic scope" value="Bacteria"/>
</dbReference>
<evidence type="ECO:0000256" key="9">
    <source>
        <dbReference type="ARBA" id="ARBA00023144"/>
    </source>
</evidence>